<dbReference type="PANTHER" id="PTHR43818:SF11">
    <property type="entry name" value="BCDNA.GH03377"/>
    <property type="match status" value="1"/>
</dbReference>
<feature type="non-terminal residue" evidence="3">
    <location>
        <position position="119"/>
    </location>
</feature>
<dbReference type="EMBL" id="UINC01169398">
    <property type="protein sequence ID" value="SVD72915.1"/>
    <property type="molecule type" value="Genomic_DNA"/>
</dbReference>
<feature type="non-terminal residue" evidence="3">
    <location>
        <position position="1"/>
    </location>
</feature>
<feature type="domain" description="Gfo/Idh/MocA-like oxidoreductase N-terminal" evidence="2">
    <location>
        <begin position="4"/>
        <end position="116"/>
    </location>
</feature>
<dbReference type="Gene3D" id="3.40.50.720">
    <property type="entry name" value="NAD(P)-binding Rossmann-like Domain"/>
    <property type="match status" value="1"/>
</dbReference>
<name>A0A382XQJ0_9ZZZZ</name>
<sequence length="119" mass="13303">VPPVRVGVWGLGPHARRKILPALDICPETVLVGVTTRDREMALEEADRYGCREWATEDDMLASPDVEAVYVATPTGLHHRHGLQVLQAGKHLWCEKPMTETLQQLEQLMDVAGRRDLAL</sequence>
<dbReference type="Pfam" id="PF01408">
    <property type="entry name" value="GFO_IDH_MocA"/>
    <property type="match status" value="1"/>
</dbReference>
<dbReference type="InterPro" id="IPR000683">
    <property type="entry name" value="Gfo/Idh/MocA-like_OxRdtase_N"/>
</dbReference>
<evidence type="ECO:0000313" key="3">
    <source>
        <dbReference type="EMBL" id="SVD72915.1"/>
    </source>
</evidence>
<keyword evidence="1" id="KW-0560">Oxidoreductase</keyword>
<dbReference type="GO" id="GO:0016491">
    <property type="term" value="F:oxidoreductase activity"/>
    <property type="evidence" value="ECO:0007669"/>
    <property type="project" value="UniProtKB-KW"/>
</dbReference>
<proteinExistence type="predicted"/>
<dbReference type="SUPFAM" id="SSF51735">
    <property type="entry name" value="NAD(P)-binding Rossmann-fold domains"/>
    <property type="match status" value="1"/>
</dbReference>
<evidence type="ECO:0000259" key="2">
    <source>
        <dbReference type="Pfam" id="PF01408"/>
    </source>
</evidence>
<dbReference type="PANTHER" id="PTHR43818">
    <property type="entry name" value="BCDNA.GH03377"/>
    <property type="match status" value="1"/>
</dbReference>
<dbReference type="AlphaFoldDB" id="A0A382XQJ0"/>
<evidence type="ECO:0000256" key="1">
    <source>
        <dbReference type="ARBA" id="ARBA00023002"/>
    </source>
</evidence>
<protein>
    <recommendedName>
        <fullName evidence="2">Gfo/Idh/MocA-like oxidoreductase N-terminal domain-containing protein</fullName>
    </recommendedName>
</protein>
<organism evidence="3">
    <name type="scientific">marine metagenome</name>
    <dbReference type="NCBI Taxonomy" id="408172"/>
    <lineage>
        <taxon>unclassified sequences</taxon>
        <taxon>metagenomes</taxon>
        <taxon>ecological metagenomes</taxon>
    </lineage>
</organism>
<accession>A0A382XQJ0</accession>
<dbReference type="InterPro" id="IPR036291">
    <property type="entry name" value="NAD(P)-bd_dom_sf"/>
</dbReference>
<gene>
    <name evidence="3" type="ORF">METZ01_LOCUS425769</name>
</gene>
<reference evidence="3" key="1">
    <citation type="submission" date="2018-05" db="EMBL/GenBank/DDBJ databases">
        <authorList>
            <person name="Lanie J.A."/>
            <person name="Ng W.-L."/>
            <person name="Kazmierczak K.M."/>
            <person name="Andrzejewski T.M."/>
            <person name="Davidsen T.M."/>
            <person name="Wayne K.J."/>
            <person name="Tettelin H."/>
            <person name="Glass J.I."/>
            <person name="Rusch D."/>
            <person name="Podicherti R."/>
            <person name="Tsui H.-C.T."/>
            <person name="Winkler M.E."/>
        </authorList>
    </citation>
    <scope>NUCLEOTIDE SEQUENCE</scope>
</reference>
<dbReference type="InterPro" id="IPR050463">
    <property type="entry name" value="Gfo/Idh/MocA_oxidrdct_glycsds"/>
</dbReference>
<dbReference type="GO" id="GO:0000166">
    <property type="term" value="F:nucleotide binding"/>
    <property type="evidence" value="ECO:0007669"/>
    <property type="project" value="InterPro"/>
</dbReference>